<dbReference type="GO" id="GO:0004180">
    <property type="term" value="F:carboxypeptidase activity"/>
    <property type="evidence" value="ECO:0007669"/>
    <property type="project" value="UniProtKB-KW"/>
</dbReference>
<evidence type="ECO:0000313" key="1">
    <source>
        <dbReference type="EMBL" id="EKC46763.1"/>
    </source>
</evidence>
<organism evidence="1">
    <name type="scientific">human gut metagenome</name>
    <dbReference type="NCBI Taxonomy" id="408170"/>
    <lineage>
        <taxon>unclassified sequences</taxon>
        <taxon>metagenomes</taxon>
        <taxon>organismal metagenomes</taxon>
    </lineage>
</organism>
<dbReference type="SUPFAM" id="SSF53187">
    <property type="entry name" value="Zn-dependent exopeptidases"/>
    <property type="match status" value="1"/>
</dbReference>
<protein>
    <submittedName>
        <fullName evidence="1">Zinc carboxypeptidase family protein</fullName>
    </submittedName>
</protein>
<proteinExistence type="predicted"/>
<comment type="caution">
    <text evidence="1">The sequence shown here is derived from an EMBL/GenBank/DDBJ whole genome shotgun (WGS) entry which is preliminary data.</text>
</comment>
<reference evidence="1" key="1">
    <citation type="journal article" date="2013" name="Environ. Microbiol.">
        <title>Microbiota from the distal guts of lean and obese adolescents exhibit partial functional redundancy besides clear differences in community structure.</title>
        <authorList>
            <person name="Ferrer M."/>
            <person name="Ruiz A."/>
            <person name="Lanza F."/>
            <person name="Haange S.B."/>
            <person name="Oberbach A."/>
            <person name="Till H."/>
            <person name="Bargiela R."/>
            <person name="Campoy C."/>
            <person name="Segura M.T."/>
            <person name="Richter M."/>
            <person name="von Bergen M."/>
            <person name="Seifert J."/>
            <person name="Suarez A."/>
        </authorList>
    </citation>
    <scope>NUCLEOTIDE SEQUENCE</scope>
</reference>
<keyword evidence="1" id="KW-0378">Hydrolase</keyword>
<sequence length="87" mass="10050">IYWKYLDFEPQKSREIAEYFGQISGYAVEETPYNSGFAGYKDWFIQYYDRPGYTIEVGLGQSPLPLTQFDKIYSDNVGILKGGITEI</sequence>
<keyword evidence="1" id="KW-0645">Protease</keyword>
<name>K1RN16_9ZZZZ</name>
<gene>
    <name evidence="1" type="ORF">LEA_19690</name>
</gene>
<accession>K1RN16</accession>
<dbReference type="AlphaFoldDB" id="K1RN16"/>
<dbReference type="EMBL" id="AJWY01013538">
    <property type="protein sequence ID" value="EKC46763.1"/>
    <property type="molecule type" value="Genomic_DNA"/>
</dbReference>
<keyword evidence="1" id="KW-0121">Carboxypeptidase</keyword>
<feature type="non-terminal residue" evidence="1">
    <location>
        <position position="1"/>
    </location>
</feature>